<dbReference type="GO" id="GO:0008270">
    <property type="term" value="F:zinc ion binding"/>
    <property type="evidence" value="ECO:0007669"/>
    <property type="project" value="UniProtKB-UniRule"/>
</dbReference>
<feature type="binding site" evidence="5">
    <location>
        <position position="132"/>
    </location>
    <ligand>
        <name>ATP</name>
        <dbReference type="ChEBI" id="CHEBI:30616"/>
    </ligand>
</feature>
<comment type="pathway">
    <text evidence="5">Purine metabolism; AMP biosynthesis via salvage pathway; AMP from ADP: step 1/1.</text>
</comment>
<feature type="binding site" evidence="5">
    <location>
        <begin position="15"/>
        <end position="20"/>
    </location>
    <ligand>
        <name>ATP</name>
        <dbReference type="ChEBI" id="CHEBI:30616"/>
    </ligand>
</feature>
<keyword evidence="5" id="KW-0963">Cytoplasm</keyword>
<comment type="catalytic activity">
    <reaction evidence="5 7">
        <text>AMP + ATP = 2 ADP</text>
        <dbReference type="Rhea" id="RHEA:12973"/>
        <dbReference type="ChEBI" id="CHEBI:30616"/>
        <dbReference type="ChEBI" id="CHEBI:456215"/>
        <dbReference type="ChEBI" id="CHEBI:456216"/>
        <dbReference type="EC" id="2.7.4.3"/>
    </reaction>
</comment>
<dbReference type="InterPro" id="IPR000850">
    <property type="entry name" value="Adenylat/UMP-CMP_kin"/>
</dbReference>
<dbReference type="AlphaFoldDB" id="A0A1F5AYK8"/>
<comment type="domain">
    <text evidence="5">Consists of three domains, a large central CORE domain and two small peripheral domains, NMPbind and LID, which undergo movements during catalysis. The LID domain closes over the site of phosphoryl transfer upon ATP binding. Assembling and dissambling the active center during each catalytic cycle provides an effective means to prevent ATP hydrolysis. Some bacteria have evolved a zinc-coordinating structure that stabilizes the LID domain.</text>
</comment>
<accession>A0A1F5AYK8</accession>
<organism evidence="8 9">
    <name type="scientific">Candidatus Azambacteria bacterium RBG_16_47_10</name>
    <dbReference type="NCBI Taxonomy" id="1797292"/>
    <lineage>
        <taxon>Bacteria</taxon>
        <taxon>Candidatus Azamiibacteriota</taxon>
    </lineage>
</organism>
<dbReference type="GO" id="GO:0044209">
    <property type="term" value="P:AMP salvage"/>
    <property type="evidence" value="ECO:0007669"/>
    <property type="project" value="UniProtKB-UniRule"/>
</dbReference>
<feature type="binding site" evidence="5">
    <location>
        <position position="164"/>
    </location>
    <ligand>
        <name>AMP</name>
        <dbReference type="ChEBI" id="CHEBI:456215"/>
    </ligand>
</feature>
<dbReference type="UniPathway" id="UPA00588">
    <property type="reaction ID" value="UER00649"/>
</dbReference>
<evidence type="ECO:0000256" key="4">
    <source>
        <dbReference type="ARBA" id="ARBA00022777"/>
    </source>
</evidence>
<evidence type="ECO:0000256" key="5">
    <source>
        <dbReference type="HAMAP-Rule" id="MF_00235"/>
    </source>
</evidence>
<reference evidence="8 9" key="1">
    <citation type="journal article" date="2016" name="Nat. Commun.">
        <title>Thousands of microbial genomes shed light on interconnected biogeochemical processes in an aquifer system.</title>
        <authorList>
            <person name="Anantharaman K."/>
            <person name="Brown C.T."/>
            <person name="Hug L.A."/>
            <person name="Sharon I."/>
            <person name="Castelle C.J."/>
            <person name="Probst A.J."/>
            <person name="Thomas B.C."/>
            <person name="Singh A."/>
            <person name="Wilkins M.J."/>
            <person name="Karaoz U."/>
            <person name="Brodie E.L."/>
            <person name="Williams K.H."/>
            <person name="Hubbard S.S."/>
            <person name="Banfield J.F."/>
        </authorList>
    </citation>
    <scope>NUCLEOTIDE SEQUENCE [LARGE SCALE GENOMIC DNA]</scope>
</reference>
<evidence type="ECO:0000256" key="7">
    <source>
        <dbReference type="RuleBase" id="RU003331"/>
    </source>
</evidence>
<dbReference type="GO" id="GO:0004017">
    <property type="term" value="F:AMP kinase activity"/>
    <property type="evidence" value="ECO:0007669"/>
    <property type="project" value="UniProtKB-UniRule"/>
</dbReference>
<comment type="subcellular location">
    <subcellularLocation>
        <location evidence="5 7">Cytoplasm</location>
    </subcellularLocation>
</comment>
<keyword evidence="3 5" id="KW-0547">Nucleotide-binding</keyword>
<keyword evidence="4 5" id="KW-0418">Kinase</keyword>
<feature type="binding site" evidence="5">
    <location>
        <position position="175"/>
    </location>
    <ligand>
        <name>AMP</name>
        <dbReference type="ChEBI" id="CHEBI:456215"/>
    </ligand>
</feature>
<keyword evidence="5" id="KW-0479">Metal-binding</keyword>
<name>A0A1F5AYK8_9BACT</name>
<comment type="caution">
    <text evidence="8">The sequence shown here is derived from an EMBL/GenBank/DDBJ whole genome shotgun (WGS) entry which is preliminary data.</text>
</comment>
<gene>
    <name evidence="5" type="primary">adk</name>
    <name evidence="8" type="ORF">A2Z10_03095</name>
</gene>
<comment type="caution">
    <text evidence="5">Lacks conserved residue(s) required for the propagation of feature annotation.</text>
</comment>
<evidence type="ECO:0000313" key="8">
    <source>
        <dbReference type="EMBL" id="OGD23483.1"/>
    </source>
</evidence>
<evidence type="ECO:0000256" key="2">
    <source>
        <dbReference type="ARBA" id="ARBA00022727"/>
    </source>
</evidence>
<dbReference type="GO" id="GO:0005524">
    <property type="term" value="F:ATP binding"/>
    <property type="evidence" value="ECO:0007669"/>
    <property type="project" value="UniProtKB-UniRule"/>
</dbReference>
<dbReference type="HAMAP" id="MF_00235">
    <property type="entry name" value="Adenylate_kinase_Adk"/>
    <property type="match status" value="1"/>
</dbReference>
<keyword evidence="2 5" id="KW-0545">Nucleotide biosynthesis</keyword>
<evidence type="ECO:0000256" key="6">
    <source>
        <dbReference type="RuleBase" id="RU003330"/>
    </source>
</evidence>
<dbReference type="SUPFAM" id="SSF52540">
    <property type="entry name" value="P-loop containing nucleoside triphosphate hydrolases"/>
    <property type="match status" value="1"/>
</dbReference>
<feature type="binding site" evidence="5">
    <location>
        <position position="203"/>
    </location>
    <ligand>
        <name>ATP</name>
        <dbReference type="ChEBI" id="CHEBI:30616"/>
    </ligand>
</feature>
<feature type="binding site" evidence="5">
    <location>
        <position position="138"/>
    </location>
    <ligand>
        <name>Zn(2+)</name>
        <dbReference type="ChEBI" id="CHEBI:29105"/>
        <note>structural</note>
    </ligand>
</feature>
<dbReference type="GO" id="GO:0005737">
    <property type="term" value="C:cytoplasm"/>
    <property type="evidence" value="ECO:0007669"/>
    <property type="project" value="UniProtKB-SubCell"/>
</dbReference>
<dbReference type="EC" id="2.7.4.3" evidence="5 7"/>
<comment type="similarity">
    <text evidence="5 6">Belongs to the adenylate kinase family.</text>
</comment>
<evidence type="ECO:0000256" key="1">
    <source>
        <dbReference type="ARBA" id="ARBA00022679"/>
    </source>
</evidence>
<dbReference type="CDD" id="cd01428">
    <property type="entry name" value="ADK"/>
    <property type="match status" value="1"/>
</dbReference>
<dbReference type="Gene3D" id="3.40.50.300">
    <property type="entry name" value="P-loop containing nucleotide triphosphate hydrolases"/>
    <property type="match status" value="1"/>
</dbReference>
<feature type="binding site" evidence="5">
    <location>
        <position position="36"/>
    </location>
    <ligand>
        <name>AMP</name>
        <dbReference type="ChEBI" id="CHEBI:456215"/>
    </ligand>
</feature>
<evidence type="ECO:0000256" key="3">
    <source>
        <dbReference type="ARBA" id="ARBA00022741"/>
    </source>
</evidence>
<evidence type="ECO:0000313" key="9">
    <source>
        <dbReference type="Proteomes" id="UP000176639"/>
    </source>
</evidence>
<keyword evidence="5" id="KW-0862">Zinc</keyword>
<keyword evidence="1 5" id="KW-0808">Transferase</keyword>
<feature type="region of interest" description="NMP" evidence="5">
    <location>
        <begin position="35"/>
        <end position="64"/>
    </location>
</feature>
<proteinExistence type="inferred from homology"/>
<comment type="subunit">
    <text evidence="5 7">Monomer.</text>
</comment>
<sequence>MEKKPLNIIMLGRSGSGKGTQAQMLVQDLSLEYIGTGDLLRKFSERDNAAARRMKETMTQGKLAPSWMPFFIWMEKLAYTDINKGVLFDGSPRMLQEAKTLDEVLEWFERDNIKVILIDIPREVAYERLMKRRVCDACKKGAYVEKGREMAPHCLYCGGELTIRSEDYPEAIASRLDWYDTEVVKVVEYYHNKGKLITISGEKAPEEIHEELLAALKESGAIA</sequence>
<feature type="binding site" evidence="5">
    <location>
        <position position="41"/>
    </location>
    <ligand>
        <name>AMP</name>
        <dbReference type="ChEBI" id="CHEBI:456215"/>
    </ligand>
</feature>
<dbReference type="Proteomes" id="UP000176639">
    <property type="component" value="Unassembled WGS sequence"/>
</dbReference>
<keyword evidence="5 7" id="KW-0067">ATP-binding</keyword>
<dbReference type="PANTHER" id="PTHR23359">
    <property type="entry name" value="NUCLEOTIDE KINASE"/>
    <property type="match status" value="1"/>
</dbReference>
<dbReference type="PRINTS" id="PR00094">
    <property type="entry name" value="ADENYLTKNASE"/>
</dbReference>
<feature type="binding site" evidence="5">
    <location>
        <position position="135"/>
    </location>
    <ligand>
        <name>Zn(2+)</name>
        <dbReference type="ChEBI" id="CHEBI:29105"/>
        <note>structural</note>
    </ligand>
</feature>
<protein>
    <recommendedName>
        <fullName evidence="5 7">Adenylate kinase</fullName>
        <shortName evidence="5">AK</shortName>
        <ecNumber evidence="5 7">2.7.4.3</ecNumber>
    </recommendedName>
    <alternativeName>
        <fullName evidence="5">ATP-AMP transphosphorylase</fullName>
    </alternativeName>
    <alternativeName>
        <fullName evidence="5">ATP:AMP phosphotransferase</fullName>
    </alternativeName>
    <alternativeName>
        <fullName evidence="5">Adenylate monophosphate kinase</fullName>
    </alternativeName>
</protein>
<dbReference type="InterPro" id="IPR027417">
    <property type="entry name" value="P-loop_NTPase"/>
</dbReference>
<comment type="function">
    <text evidence="5">Catalyzes the reversible transfer of the terminal phosphate group between ATP and AMP. Plays an important role in cellular energy homeostasis and in adenine nucleotide metabolism.</text>
</comment>
<dbReference type="Pfam" id="PF00406">
    <property type="entry name" value="ADK"/>
    <property type="match status" value="1"/>
</dbReference>
<dbReference type="EMBL" id="MEYI01000038">
    <property type="protein sequence ID" value="OGD23483.1"/>
    <property type="molecule type" value="Genomic_DNA"/>
</dbReference>